<protein>
    <recommendedName>
        <fullName evidence="6">SPT2 chromatin protein</fullName>
    </recommendedName>
</protein>
<evidence type="ECO:0000313" key="4">
    <source>
        <dbReference type="EMBL" id="QPG76090.1"/>
    </source>
</evidence>
<feature type="region of interest" description="Disordered" evidence="3">
    <location>
        <begin position="1"/>
        <end position="59"/>
    </location>
</feature>
<name>A0A875RQ77_EENNA</name>
<keyword evidence="2" id="KW-0175">Coiled coil</keyword>
<feature type="compositionally biased region" description="Basic and acidic residues" evidence="3">
    <location>
        <begin position="237"/>
        <end position="246"/>
    </location>
</feature>
<proteinExistence type="inferred from homology"/>
<dbReference type="Proteomes" id="UP000662931">
    <property type="component" value="Chromosome 4"/>
</dbReference>
<dbReference type="KEGG" id="bnn:FOA43_003476"/>
<dbReference type="AlphaFoldDB" id="A0A875RQ77"/>
<dbReference type="OrthoDB" id="2401875at2759"/>
<evidence type="ECO:0000313" key="5">
    <source>
        <dbReference type="Proteomes" id="UP000662931"/>
    </source>
</evidence>
<dbReference type="Pfam" id="PF08243">
    <property type="entry name" value="SPT2"/>
    <property type="match status" value="1"/>
</dbReference>
<feature type="region of interest" description="Disordered" evidence="3">
    <location>
        <begin position="208"/>
        <end position="264"/>
    </location>
</feature>
<feature type="compositionally biased region" description="Acidic residues" evidence="3">
    <location>
        <begin position="247"/>
        <end position="264"/>
    </location>
</feature>
<accession>A0A875RQ77</accession>
<evidence type="ECO:0000256" key="3">
    <source>
        <dbReference type="SAM" id="MobiDB-lite"/>
    </source>
</evidence>
<dbReference type="EMBL" id="CP064815">
    <property type="protein sequence ID" value="QPG76090.1"/>
    <property type="molecule type" value="Genomic_DNA"/>
</dbReference>
<sequence>MNFTSLLAQITKDKKLEERAKQPPRNTKAVDRLSRPKPKNIVKHSKRESPNHLLHGQRGHFISDNKDDIAAVRRLKEARRKERERLQTLKDARKGTKISRRGRKPSIRGSAGVGHSYSGSQGRILFRSDPGATNFGFVRSAPIKVSAAGPKMSFKELMKRAESIDKSQLAFNPIKAVSSQGFLKSKGLMKNRMRHASAPPEKRPLTVSFRAKPTTGAGQDLRRRQERQSPIYTGTSNEKKNDKFGIDVDEGDEEEDTDDYGYDNGYDYEDDDGFIVDNYDKDGDEKLRSIVKDKGYDRDEIWSIFNRRNPKRNRFDDYDVDDMEATGGEVLEEEDRALRQAKIDDRREAELLEQKRVEKLRRHKHMKSQR</sequence>
<organism evidence="4 5">
    <name type="scientific">Eeniella nana</name>
    <name type="common">Yeast</name>
    <name type="synonym">Brettanomyces nanus</name>
    <dbReference type="NCBI Taxonomy" id="13502"/>
    <lineage>
        <taxon>Eukaryota</taxon>
        <taxon>Fungi</taxon>
        <taxon>Dikarya</taxon>
        <taxon>Ascomycota</taxon>
        <taxon>Saccharomycotina</taxon>
        <taxon>Pichiomycetes</taxon>
        <taxon>Pichiales</taxon>
        <taxon>Pichiaceae</taxon>
        <taxon>Brettanomyces</taxon>
    </lineage>
</organism>
<dbReference type="SMART" id="SM00784">
    <property type="entry name" value="SPT2"/>
    <property type="match status" value="1"/>
</dbReference>
<feature type="compositionally biased region" description="Basic and acidic residues" evidence="3">
    <location>
        <begin position="11"/>
        <end position="21"/>
    </location>
</feature>
<evidence type="ECO:0000256" key="2">
    <source>
        <dbReference type="ARBA" id="ARBA00023054"/>
    </source>
</evidence>
<dbReference type="InterPro" id="IPR013256">
    <property type="entry name" value="Chromatin_SPT2"/>
</dbReference>
<reference evidence="4" key="1">
    <citation type="submission" date="2020-10" db="EMBL/GenBank/DDBJ databases">
        <authorList>
            <person name="Roach M.J.R."/>
        </authorList>
    </citation>
    <scope>NUCLEOTIDE SEQUENCE</scope>
    <source>
        <strain evidence="4">CBS 1945</strain>
    </source>
</reference>
<comment type="similarity">
    <text evidence="1">Belongs to the SPT2 family.</text>
</comment>
<dbReference type="GeneID" id="62196876"/>
<feature type="compositionally biased region" description="Basic residues" evidence="3">
    <location>
        <begin position="95"/>
        <end position="106"/>
    </location>
</feature>
<evidence type="ECO:0000256" key="1">
    <source>
        <dbReference type="ARBA" id="ARBA00006461"/>
    </source>
</evidence>
<evidence type="ECO:0008006" key="6">
    <source>
        <dbReference type="Google" id="ProtNLM"/>
    </source>
</evidence>
<dbReference type="RefSeq" id="XP_038779655.1">
    <property type="nucleotide sequence ID" value="XM_038923727.1"/>
</dbReference>
<feature type="compositionally biased region" description="Basic residues" evidence="3">
    <location>
        <begin position="35"/>
        <end position="46"/>
    </location>
</feature>
<keyword evidence="5" id="KW-1185">Reference proteome</keyword>
<feature type="region of interest" description="Disordered" evidence="3">
    <location>
        <begin position="94"/>
        <end position="115"/>
    </location>
</feature>
<gene>
    <name evidence="4" type="ORF">FOA43_003476</name>
</gene>